<evidence type="ECO:0000256" key="4">
    <source>
        <dbReference type="ARBA" id="ARBA00022989"/>
    </source>
</evidence>
<dbReference type="AlphaFoldDB" id="A0A494XXF2"/>
<feature type="transmembrane region" description="Helical" evidence="6">
    <location>
        <begin position="6"/>
        <end position="31"/>
    </location>
</feature>
<keyword evidence="3 6" id="KW-0812">Transmembrane</keyword>
<gene>
    <name evidence="7" type="ORF">D7Z26_08515</name>
</gene>
<feature type="transmembrane region" description="Helical" evidence="6">
    <location>
        <begin position="123"/>
        <end position="149"/>
    </location>
</feature>
<dbReference type="OrthoDB" id="5295733at2"/>
<feature type="transmembrane region" description="Helical" evidence="6">
    <location>
        <begin position="200"/>
        <end position="216"/>
    </location>
</feature>
<evidence type="ECO:0000256" key="1">
    <source>
        <dbReference type="ARBA" id="ARBA00004141"/>
    </source>
</evidence>
<dbReference type="PANTHER" id="PTHR30238">
    <property type="entry name" value="MEMBRANE BOUND PREDICTED REDOX MODULATOR"/>
    <property type="match status" value="1"/>
</dbReference>
<comment type="subcellular location">
    <subcellularLocation>
        <location evidence="1">Membrane</location>
        <topology evidence="1">Multi-pass membrane protein</topology>
    </subcellularLocation>
</comment>
<evidence type="ECO:0000313" key="7">
    <source>
        <dbReference type="EMBL" id="RKP55244.1"/>
    </source>
</evidence>
<name>A0A494XXF2_9BACL</name>
<evidence type="ECO:0000256" key="2">
    <source>
        <dbReference type="ARBA" id="ARBA00007511"/>
    </source>
</evidence>
<evidence type="ECO:0000313" key="8">
    <source>
        <dbReference type="Proteomes" id="UP000282076"/>
    </source>
</evidence>
<dbReference type="GO" id="GO:0016020">
    <property type="term" value="C:membrane"/>
    <property type="evidence" value="ECO:0007669"/>
    <property type="project" value="UniProtKB-SubCell"/>
</dbReference>
<dbReference type="InterPro" id="IPR022301">
    <property type="entry name" value="Integral_membrane_YjbE"/>
</dbReference>
<feature type="transmembrane region" description="Helical" evidence="6">
    <location>
        <begin position="100"/>
        <end position="117"/>
    </location>
</feature>
<accession>A0A494XXF2</accession>
<sequence length="225" mass="24414">MGIMETLLVFLEIVMINLLLSGDNAIVIAMAGRRLQADQRRRAVWWGAVAAIVLRCVLTLGAIQLLHIPYIQTVGAILLFVIAMQLLLDNKEKTSHAKAAATLAGAIWTIVVADFVMSLDNVLAVAAVANGDTIMLVIGIVMSIPIIIWGSSFIMKVLDRFPGLLYLGGGLLGYTATEMLLGDPGIKKYSEMLTPDYERLIPFFAVAALLVLALLFRSRSRMKGS</sequence>
<dbReference type="InterPro" id="IPR005496">
    <property type="entry name" value="Integral_membrane_TerC"/>
</dbReference>
<keyword evidence="8" id="KW-1185">Reference proteome</keyword>
<protein>
    <submittedName>
        <fullName evidence="7">TerC family protein</fullName>
    </submittedName>
</protein>
<organism evidence="7 8">
    <name type="scientific">Cohnella endophytica</name>
    <dbReference type="NCBI Taxonomy" id="2419778"/>
    <lineage>
        <taxon>Bacteria</taxon>
        <taxon>Bacillati</taxon>
        <taxon>Bacillota</taxon>
        <taxon>Bacilli</taxon>
        <taxon>Bacillales</taxon>
        <taxon>Paenibacillaceae</taxon>
        <taxon>Cohnella</taxon>
    </lineage>
</organism>
<evidence type="ECO:0000256" key="6">
    <source>
        <dbReference type="SAM" id="Phobius"/>
    </source>
</evidence>
<dbReference type="Proteomes" id="UP000282076">
    <property type="component" value="Unassembled WGS sequence"/>
</dbReference>
<keyword evidence="5 6" id="KW-0472">Membrane</keyword>
<dbReference type="NCBIfam" id="TIGR03717">
    <property type="entry name" value="R_switched_YjbE"/>
    <property type="match status" value="1"/>
</dbReference>
<evidence type="ECO:0000256" key="5">
    <source>
        <dbReference type="ARBA" id="ARBA00023136"/>
    </source>
</evidence>
<feature type="transmembrane region" description="Helical" evidence="6">
    <location>
        <begin position="161"/>
        <end position="180"/>
    </location>
</feature>
<feature type="transmembrane region" description="Helical" evidence="6">
    <location>
        <begin position="69"/>
        <end position="88"/>
    </location>
</feature>
<comment type="caution">
    <text evidence="7">The sequence shown here is derived from an EMBL/GenBank/DDBJ whole genome shotgun (WGS) entry which is preliminary data.</text>
</comment>
<feature type="transmembrane region" description="Helical" evidence="6">
    <location>
        <begin position="43"/>
        <end position="63"/>
    </location>
</feature>
<evidence type="ECO:0000256" key="3">
    <source>
        <dbReference type="ARBA" id="ARBA00022692"/>
    </source>
</evidence>
<comment type="similarity">
    <text evidence="2">Belongs to the TerC family.</text>
</comment>
<dbReference type="Pfam" id="PF03741">
    <property type="entry name" value="TerC"/>
    <property type="match status" value="1"/>
</dbReference>
<dbReference type="RefSeq" id="WP_120975820.1">
    <property type="nucleotide sequence ID" value="NZ_RBZM01000004.1"/>
</dbReference>
<proteinExistence type="inferred from homology"/>
<dbReference type="PANTHER" id="PTHR30238:SF4">
    <property type="entry name" value="SLL1022 PROTEIN"/>
    <property type="match status" value="1"/>
</dbReference>
<keyword evidence="4 6" id="KW-1133">Transmembrane helix</keyword>
<dbReference type="EMBL" id="RBZM01000004">
    <property type="protein sequence ID" value="RKP55244.1"/>
    <property type="molecule type" value="Genomic_DNA"/>
</dbReference>
<reference evidence="7 8" key="1">
    <citation type="submission" date="2018-10" db="EMBL/GenBank/DDBJ databases">
        <title>Cohnella sp. M2MS4P-1, whole genome shotgun sequence.</title>
        <authorList>
            <person name="Tuo L."/>
        </authorList>
    </citation>
    <scope>NUCLEOTIDE SEQUENCE [LARGE SCALE GENOMIC DNA]</scope>
    <source>
        <strain evidence="7 8">M2MS4P-1</strain>
    </source>
</reference>